<evidence type="ECO:0000313" key="3">
    <source>
        <dbReference type="EMBL" id="GCF08481.1"/>
    </source>
</evidence>
<feature type="compositionally biased region" description="Pro residues" evidence="1">
    <location>
        <begin position="1"/>
        <end position="10"/>
    </location>
</feature>
<gene>
    <name evidence="3" type="ORF">KDI_20450</name>
</gene>
<sequence>MNTTPQPPASEEPEQQPALHASEETHIQPVPNADSPENEAELQSTPAVSEEDIPTQPALSSESHEVEAPVSDVREVSATGEGETPASDGENTSTVYSDATTVEDDEDDESYQPVAAASRPGLFIHRGVLIGIASVIVVAALLVGLLFFLNRPKDPPSDWISTYTPPATTASAPVKILYYLHWTNQNGDLQGQLQLAANPNGTPQSLTAPTVGLYNKDNHIIYVVVTINGQPTTLMGKINANNDTLTLNQAGATNQSNALVFHTGSADDYKQATKKLNTPTKTK</sequence>
<feature type="transmembrane region" description="Helical" evidence="2">
    <location>
        <begin position="128"/>
        <end position="149"/>
    </location>
</feature>
<name>A0A5A5TAG7_9CHLR</name>
<feature type="compositionally biased region" description="Polar residues" evidence="1">
    <location>
        <begin position="89"/>
        <end position="100"/>
    </location>
</feature>
<protein>
    <submittedName>
        <fullName evidence="3">Uncharacterized protein</fullName>
    </submittedName>
</protein>
<evidence type="ECO:0000256" key="2">
    <source>
        <dbReference type="SAM" id="Phobius"/>
    </source>
</evidence>
<keyword evidence="2" id="KW-0472">Membrane</keyword>
<comment type="caution">
    <text evidence="3">The sequence shown here is derived from an EMBL/GenBank/DDBJ whole genome shotgun (WGS) entry which is preliminary data.</text>
</comment>
<keyword evidence="2" id="KW-0812">Transmembrane</keyword>
<feature type="compositionally biased region" description="Acidic residues" evidence="1">
    <location>
        <begin position="101"/>
        <end position="110"/>
    </location>
</feature>
<evidence type="ECO:0000313" key="4">
    <source>
        <dbReference type="Proteomes" id="UP000322530"/>
    </source>
</evidence>
<evidence type="ECO:0000256" key="1">
    <source>
        <dbReference type="SAM" id="MobiDB-lite"/>
    </source>
</evidence>
<dbReference type="AlphaFoldDB" id="A0A5A5TAG7"/>
<organism evidence="3 4">
    <name type="scientific">Dictyobacter arantiisoli</name>
    <dbReference type="NCBI Taxonomy" id="2014874"/>
    <lineage>
        <taxon>Bacteria</taxon>
        <taxon>Bacillati</taxon>
        <taxon>Chloroflexota</taxon>
        <taxon>Ktedonobacteria</taxon>
        <taxon>Ktedonobacterales</taxon>
        <taxon>Dictyobacteraceae</taxon>
        <taxon>Dictyobacter</taxon>
    </lineage>
</organism>
<accession>A0A5A5TAG7</accession>
<dbReference type="EMBL" id="BIXY01000025">
    <property type="protein sequence ID" value="GCF08481.1"/>
    <property type="molecule type" value="Genomic_DNA"/>
</dbReference>
<dbReference type="OrthoDB" id="9848805at2"/>
<feature type="region of interest" description="Disordered" evidence="1">
    <location>
        <begin position="1"/>
        <end position="112"/>
    </location>
</feature>
<reference evidence="3 4" key="1">
    <citation type="submission" date="2019-01" db="EMBL/GenBank/DDBJ databases">
        <title>Draft genome sequence of Dictyobacter sp. Uno17.</title>
        <authorList>
            <person name="Wang C.M."/>
            <person name="Zheng Y."/>
            <person name="Sakai Y."/>
            <person name="Abe K."/>
            <person name="Yokota A."/>
            <person name="Yabe S."/>
        </authorList>
    </citation>
    <scope>NUCLEOTIDE SEQUENCE [LARGE SCALE GENOMIC DNA]</scope>
    <source>
        <strain evidence="3 4">Uno17</strain>
    </source>
</reference>
<dbReference type="Proteomes" id="UP000322530">
    <property type="component" value="Unassembled WGS sequence"/>
</dbReference>
<feature type="compositionally biased region" description="Basic and acidic residues" evidence="1">
    <location>
        <begin position="62"/>
        <end position="75"/>
    </location>
</feature>
<keyword evidence="2" id="KW-1133">Transmembrane helix</keyword>
<proteinExistence type="predicted"/>
<keyword evidence="4" id="KW-1185">Reference proteome</keyword>
<dbReference type="RefSeq" id="WP_149401468.1">
    <property type="nucleotide sequence ID" value="NZ_BIXY01000025.1"/>
</dbReference>